<dbReference type="Proteomes" id="UP000886653">
    <property type="component" value="Unassembled WGS sequence"/>
</dbReference>
<dbReference type="Pfam" id="PF00732">
    <property type="entry name" value="GMC_oxred_N"/>
    <property type="match status" value="1"/>
</dbReference>
<dbReference type="Gene3D" id="3.50.50.60">
    <property type="entry name" value="FAD/NAD(P)-binding domain"/>
    <property type="match status" value="1"/>
</dbReference>
<dbReference type="Gene3D" id="3.30.560.10">
    <property type="entry name" value="Glucose Oxidase, domain 3"/>
    <property type="match status" value="1"/>
</dbReference>
<dbReference type="PANTHER" id="PTHR11552">
    <property type="entry name" value="GLUCOSE-METHANOL-CHOLINE GMC OXIDOREDUCTASE"/>
    <property type="match status" value="1"/>
</dbReference>
<dbReference type="InterPro" id="IPR000172">
    <property type="entry name" value="GMC_OxRdtase_N"/>
</dbReference>
<dbReference type="Pfam" id="PF05199">
    <property type="entry name" value="GMC_oxred_C"/>
    <property type="match status" value="1"/>
</dbReference>
<comment type="caution">
    <text evidence="9">The sequence shown here is derived from an EMBL/GenBank/DDBJ whole genome shotgun (WGS) entry which is preliminary data.</text>
</comment>
<accession>A0A9P6NGT9</accession>
<evidence type="ECO:0000259" key="8">
    <source>
        <dbReference type="Pfam" id="PF05199"/>
    </source>
</evidence>
<evidence type="ECO:0000313" key="9">
    <source>
        <dbReference type="EMBL" id="KAG0145754.1"/>
    </source>
</evidence>
<reference evidence="9" key="1">
    <citation type="submission" date="2013-11" db="EMBL/GenBank/DDBJ databases">
        <title>Genome sequence of the fusiform rust pathogen reveals effectors for host alternation and coevolution with pine.</title>
        <authorList>
            <consortium name="DOE Joint Genome Institute"/>
            <person name="Smith K."/>
            <person name="Pendleton A."/>
            <person name="Kubisiak T."/>
            <person name="Anderson C."/>
            <person name="Salamov A."/>
            <person name="Aerts A."/>
            <person name="Riley R."/>
            <person name="Clum A."/>
            <person name="Lindquist E."/>
            <person name="Ence D."/>
            <person name="Campbell M."/>
            <person name="Kronenberg Z."/>
            <person name="Feau N."/>
            <person name="Dhillon B."/>
            <person name="Hamelin R."/>
            <person name="Burleigh J."/>
            <person name="Smith J."/>
            <person name="Yandell M."/>
            <person name="Nelson C."/>
            <person name="Grigoriev I."/>
            <person name="Davis J."/>
        </authorList>
    </citation>
    <scope>NUCLEOTIDE SEQUENCE</scope>
    <source>
        <strain evidence="9">G11</strain>
    </source>
</reference>
<dbReference type="InterPro" id="IPR012132">
    <property type="entry name" value="GMC_OxRdtase"/>
</dbReference>
<dbReference type="GO" id="GO:0050660">
    <property type="term" value="F:flavin adenine dinucleotide binding"/>
    <property type="evidence" value="ECO:0007669"/>
    <property type="project" value="InterPro"/>
</dbReference>
<protein>
    <submittedName>
        <fullName evidence="9">Uncharacterized protein</fullName>
    </submittedName>
</protein>
<gene>
    <name evidence="9" type="ORF">CROQUDRAFT_671557</name>
</gene>
<evidence type="ECO:0000259" key="7">
    <source>
        <dbReference type="Pfam" id="PF00732"/>
    </source>
</evidence>
<keyword evidence="4 6" id="KW-0274">FAD</keyword>
<evidence type="ECO:0000313" key="10">
    <source>
        <dbReference type="Proteomes" id="UP000886653"/>
    </source>
</evidence>
<dbReference type="InterPro" id="IPR007867">
    <property type="entry name" value="GMC_OxRtase_C"/>
</dbReference>
<dbReference type="GO" id="GO:0016614">
    <property type="term" value="F:oxidoreductase activity, acting on CH-OH group of donors"/>
    <property type="evidence" value="ECO:0007669"/>
    <property type="project" value="InterPro"/>
</dbReference>
<comment type="similarity">
    <text evidence="2">Belongs to the GMC oxidoreductase family.</text>
</comment>
<feature type="domain" description="Glucose-methanol-choline oxidoreductase C-terminal" evidence="8">
    <location>
        <begin position="342"/>
        <end position="476"/>
    </location>
</feature>
<evidence type="ECO:0000256" key="6">
    <source>
        <dbReference type="PIRSR" id="PIRSR000137-2"/>
    </source>
</evidence>
<dbReference type="OrthoDB" id="269227at2759"/>
<feature type="active site" description="Proton acceptor" evidence="5">
    <location>
        <position position="467"/>
    </location>
</feature>
<proteinExistence type="inferred from homology"/>
<keyword evidence="10" id="KW-1185">Reference proteome</keyword>
<feature type="binding site" evidence="6">
    <location>
        <position position="137"/>
    </location>
    <ligand>
        <name>FAD</name>
        <dbReference type="ChEBI" id="CHEBI:57692"/>
    </ligand>
</feature>
<dbReference type="SUPFAM" id="SSF51905">
    <property type="entry name" value="FAD/NAD(P)-binding domain"/>
    <property type="match status" value="1"/>
</dbReference>
<evidence type="ECO:0000256" key="4">
    <source>
        <dbReference type="ARBA" id="ARBA00022827"/>
    </source>
</evidence>
<dbReference type="PIRSF" id="PIRSF000137">
    <property type="entry name" value="Alcohol_oxidase"/>
    <property type="match status" value="1"/>
</dbReference>
<dbReference type="InterPro" id="IPR036188">
    <property type="entry name" value="FAD/NAD-bd_sf"/>
</dbReference>
<dbReference type="PANTHER" id="PTHR11552:SF147">
    <property type="entry name" value="CHOLINE DEHYDROGENASE, MITOCHONDRIAL"/>
    <property type="match status" value="1"/>
</dbReference>
<feature type="active site" description="Proton donor" evidence="5">
    <location>
        <position position="424"/>
    </location>
</feature>
<keyword evidence="3" id="KW-0285">Flavoprotein</keyword>
<dbReference type="SUPFAM" id="SSF54373">
    <property type="entry name" value="FAD-linked reductases, C-terminal domain"/>
    <property type="match status" value="1"/>
</dbReference>
<evidence type="ECO:0000256" key="5">
    <source>
        <dbReference type="PIRSR" id="PIRSR000137-1"/>
    </source>
</evidence>
<evidence type="ECO:0000256" key="2">
    <source>
        <dbReference type="ARBA" id="ARBA00010790"/>
    </source>
</evidence>
<evidence type="ECO:0000256" key="3">
    <source>
        <dbReference type="ARBA" id="ARBA00022630"/>
    </source>
</evidence>
<feature type="domain" description="Glucose-methanol-choline oxidoreductase N-terminal" evidence="7">
    <location>
        <begin position="3"/>
        <end position="218"/>
    </location>
</feature>
<dbReference type="EMBL" id="MU167271">
    <property type="protein sequence ID" value="KAG0145754.1"/>
    <property type="molecule type" value="Genomic_DNA"/>
</dbReference>
<organism evidence="9 10">
    <name type="scientific">Cronartium quercuum f. sp. fusiforme G11</name>
    <dbReference type="NCBI Taxonomy" id="708437"/>
    <lineage>
        <taxon>Eukaryota</taxon>
        <taxon>Fungi</taxon>
        <taxon>Dikarya</taxon>
        <taxon>Basidiomycota</taxon>
        <taxon>Pucciniomycotina</taxon>
        <taxon>Pucciniomycetes</taxon>
        <taxon>Pucciniales</taxon>
        <taxon>Coleosporiaceae</taxon>
        <taxon>Cronartium</taxon>
    </lineage>
</organism>
<dbReference type="AlphaFoldDB" id="A0A9P6NGT9"/>
<sequence>MGSIKGSRLDYDAIEKLGNPGWGWSDFDRASKKSEHFIVPKPSPNLTYQINFHGQNGSVKNSLPKYLPPPLGNFFPAFQQVGHEPKPTDTYGGDLKGPYYYPATIDDNAERVTSATAYYSPSIASRPNLIVRLHSEVDKVLTSKSKNGKLVVKAVQYISDGTHHKVWADREVILSAGVFGSPAILERSGMGDPVVLNKFGIPVLNKLPGVGANLGDHYQLTNTYQLLPGLISADNLTTNATYAAEQYQLYKTHREGILTQAISLFNYEPLQAFLTKEEIEEGMSYLKTNSSSPLPERVFKIIKEQLQKGTPVEFAVQNKRTIPIDTSPNASYISFFVALQYPLSRGSSHISSIDPLKSPTIDAGYYSNPFDLWLISKSGKSCRKILSTSSMKEIIKEETLPGKSVKTEEDWKKFAKETVRSFHHQIGTTSMLPFKDGGVVDSNLLVYGTNNLRVIDAGIIPIPLAMHITMTVYAIGELGAERILKKRNLL</sequence>
<name>A0A9P6NGT9_9BASI</name>
<evidence type="ECO:0000256" key="1">
    <source>
        <dbReference type="ARBA" id="ARBA00001974"/>
    </source>
</evidence>
<comment type="cofactor">
    <cofactor evidence="1 6">
        <name>FAD</name>
        <dbReference type="ChEBI" id="CHEBI:57692"/>
    </cofactor>
</comment>